<dbReference type="OrthoDB" id="529273at2759"/>
<organism evidence="2 3">
    <name type="scientific">Leucocoprinus leucothites</name>
    <dbReference type="NCBI Taxonomy" id="201217"/>
    <lineage>
        <taxon>Eukaryota</taxon>
        <taxon>Fungi</taxon>
        <taxon>Dikarya</taxon>
        <taxon>Basidiomycota</taxon>
        <taxon>Agaricomycotina</taxon>
        <taxon>Agaricomycetes</taxon>
        <taxon>Agaricomycetidae</taxon>
        <taxon>Agaricales</taxon>
        <taxon>Agaricineae</taxon>
        <taxon>Agaricaceae</taxon>
        <taxon>Leucocoprinus</taxon>
    </lineage>
</organism>
<reference evidence="2 3" key="1">
    <citation type="journal article" date="2020" name="ISME J.">
        <title>Uncovering the hidden diversity of litter-decomposition mechanisms in mushroom-forming fungi.</title>
        <authorList>
            <person name="Floudas D."/>
            <person name="Bentzer J."/>
            <person name="Ahren D."/>
            <person name="Johansson T."/>
            <person name="Persson P."/>
            <person name="Tunlid A."/>
        </authorList>
    </citation>
    <scope>NUCLEOTIDE SEQUENCE [LARGE SCALE GENOMIC DNA]</scope>
    <source>
        <strain evidence="2 3">CBS 146.42</strain>
    </source>
</reference>
<sequence>MRLFFLDIELPAELHQFKLETLQKLNFGSNEPTSDKHHIPPGGEPIVDEDDIEDPTFDGVSTPSSDGSGPGSPQTYSSSSISFSSTFETTIPHGATIHGFTIFDNLVVHNGTFYLVTNDPSGFPKKAHIAAKPHPGDWGDRDPNPEDFHFITPEELVPLLGDSAIRIQGSSWILYDVWQFMRHFYHWWGEIILGGWRVWSLLGVDSTGSFHPEWLQLPDRFLLPMVADGKWRDRPQMVGSLMRAAFPNAAIEERDQWLDLTRLNSTVVFDRALIINRRAAHAHPWGGRWSKMIAGTQELQAPEFSPESSSPSNEGFWSPIRKTLTHNTLGYLPTFASLTDRRIISPPSDKSELPLVTYIDRQGTGRRLTEESHKSLVDALSELEAEGVCEIKIVRMENVPLREQIRLAARSAVSFGVLLYHGDPEVAKAYSYRLSLRSPGAHKNNRLIPVHGSLFHIMAHTERREMRKTEPMAEIMVGVHGNGLTHQLWMPPSARSTIIEIVIPGAYPFDYEMLARNMGHKHYMAWNDTLITYAKGTYHQKVNFPDDFHSSHIYVHGPAVAQKIKERLLGTERDDAEKVDL</sequence>
<protein>
    <submittedName>
        <fullName evidence="2">Uncharacterized protein</fullName>
    </submittedName>
</protein>
<proteinExistence type="predicted"/>
<evidence type="ECO:0000256" key="1">
    <source>
        <dbReference type="SAM" id="MobiDB-lite"/>
    </source>
</evidence>
<dbReference type="Proteomes" id="UP000559027">
    <property type="component" value="Unassembled WGS sequence"/>
</dbReference>
<comment type="caution">
    <text evidence="2">The sequence shown here is derived from an EMBL/GenBank/DDBJ whole genome shotgun (WGS) entry which is preliminary data.</text>
</comment>
<feature type="compositionally biased region" description="Acidic residues" evidence="1">
    <location>
        <begin position="46"/>
        <end position="56"/>
    </location>
</feature>
<gene>
    <name evidence="2" type="ORF">D9756_009425</name>
</gene>
<feature type="region of interest" description="Disordered" evidence="1">
    <location>
        <begin position="28"/>
        <end position="80"/>
    </location>
</feature>
<evidence type="ECO:0000313" key="2">
    <source>
        <dbReference type="EMBL" id="KAF5349079.1"/>
    </source>
</evidence>
<keyword evidence="3" id="KW-1185">Reference proteome</keyword>
<accession>A0A8H5FU21</accession>
<dbReference type="AlphaFoldDB" id="A0A8H5FU21"/>
<name>A0A8H5FU21_9AGAR</name>
<dbReference type="EMBL" id="JAACJO010000017">
    <property type="protein sequence ID" value="KAF5349079.1"/>
    <property type="molecule type" value="Genomic_DNA"/>
</dbReference>
<feature type="compositionally biased region" description="Low complexity" evidence="1">
    <location>
        <begin position="61"/>
        <end position="80"/>
    </location>
</feature>
<evidence type="ECO:0000313" key="3">
    <source>
        <dbReference type="Proteomes" id="UP000559027"/>
    </source>
</evidence>